<dbReference type="PANTHER" id="PTHR24189:SF50">
    <property type="entry name" value="ANKYRIN REPEAT AND SOCS BOX PROTEIN 2"/>
    <property type="match status" value="1"/>
</dbReference>
<dbReference type="Gene3D" id="1.25.40.20">
    <property type="entry name" value="Ankyrin repeat-containing domain"/>
    <property type="match status" value="2"/>
</dbReference>
<dbReference type="Pfam" id="PF00023">
    <property type="entry name" value="Ank"/>
    <property type="match status" value="1"/>
</dbReference>
<dbReference type="SMART" id="SM00248">
    <property type="entry name" value="ANK"/>
    <property type="match status" value="5"/>
</dbReference>
<evidence type="ECO:0000256" key="2">
    <source>
        <dbReference type="ARBA" id="ARBA00023043"/>
    </source>
</evidence>
<feature type="domain" description="Clr5" evidence="4">
    <location>
        <begin position="11"/>
        <end position="62"/>
    </location>
</feature>
<dbReference type="PANTHER" id="PTHR24189">
    <property type="entry name" value="MYOTROPHIN"/>
    <property type="match status" value="1"/>
</dbReference>
<dbReference type="Proteomes" id="UP001370758">
    <property type="component" value="Unassembled WGS sequence"/>
</dbReference>
<dbReference type="InterPro" id="IPR050745">
    <property type="entry name" value="Multifunctional_regulatory"/>
</dbReference>
<gene>
    <name evidence="5" type="ORF">TWF481_007704</name>
</gene>
<keyword evidence="2 3" id="KW-0040">ANK repeat</keyword>
<dbReference type="EMBL" id="JAVHJL010000004">
    <property type="protein sequence ID" value="KAK6505813.1"/>
    <property type="molecule type" value="Genomic_DNA"/>
</dbReference>
<organism evidence="5 6">
    <name type="scientific">Arthrobotrys musiformis</name>
    <dbReference type="NCBI Taxonomy" id="47236"/>
    <lineage>
        <taxon>Eukaryota</taxon>
        <taxon>Fungi</taxon>
        <taxon>Dikarya</taxon>
        <taxon>Ascomycota</taxon>
        <taxon>Pezizomycotina</taxon>
        <taxon>Orbiliomycetes</taxon>
        <taxon>Orbiliales</taxon>
        <taxon>Orbiliaceae</taxon>
        <taxon>Arthrobotrys</taxon>
    </lineage>
</organism>
<evidence type="ECO:0000313" key="5">
    <source>
        <dbReference type="EMBL" id="KAK6505813.1"/>
    </source>
</evidence>
<keyword evidence="6" id="KW-1185">Reference proteome</keyword>
<evidence type="ECO:0000259" key="4">
    <source>
        <dbReference type="Pfam" id="PF14420"/>
    </source>
</evidence>
<dbReference type="AlphaFoldDB" id="A0AAV9WEA2"/>
<keyword evidence="1" id="KW-0677">Repeat</keyword>
<feature type="repeat" description="ANK" evidence="3">
    <location>
        <begin position="518"/>
        <end position="550"/>
    </location>
</feature>
<evidence type="ECO:0000256" key="1">
    <source>
        <dbReference type="ARBA" id="ARBA00022737"/>
    </source>
</evidence>
<protein>
    <recommendedName>
        <fullName evidence="4">Clr5 domain-containing protein</fullName>
    </recommendedName>
</protein>
<accession>A0AAV9WEA2</accession>
<dbReference type="InterPro" id="IPR025676">
    <property type="entry name" value="Clr5_dom"/>
</dbReference>
<evidence type="ECO:0000256" key="3">
    <source>
        <dbReference type="PROSITE-ProRule" id="PRU00023"/>
    </source>
</evidence>
<name>A0AAV9WEA2_9PEZI</name>
<dbReference type="InterPro" id="IPR036770">
    <property type="entry name" value="Ankyrin_rpt-contain_sf"/>
</dbReference>
<dbReference type="PROSITE" id="PS50297">
    <property type="entry name" value="ANK_REP_REGION"/>
    <property type="match status" value="1"/>
</dbReference>
<dbReference type="SUPFAM" id="SSF48403">
    <property type="entry name" value="Ankyrin repeat"/>
    <property type="match status" value="1"/>
</dbReference>
<sequence>MPHTDPQAEIPWDDLKEEIVDMYLHKKYTNKQIREVIARRENGLATTKSQLEYQLKKWKICKNMKEADYIFIQTSINQKNSKSSSRDHTEYEVCLSGIRQSPRRIKKGLRRLKAREEAQDVDARELQYYISEGLEITNSTQISVDKAPYENARLKSDSQGLSNQAVSQTIGMRTADSDDNMDDLDVAPGSLWHIRVQEPPPSLEEGSNMLLDKMSSLTRRREANFTFDFIRRTLLIMENGFWEDFEWQPTILQILKSHKIYSLLASVMRLGTVESARLGNYLVSAVCYKYQDEYDAEDLSLLLSCGCAPNLETLETAYRCKSSLKLQHLFRFWGADNRNGLDKQLDLALERRWTGILEAVIIMNIFTDDAMHRKILTAYSEYALDSVNILTLDPRSPTNFDLEPIATIINHNSKFISELALAQYNFAKIRLALIELLITAINHEHHNVVRVLYISQHIDLKDSSYLLWAISAGEVSTTEWLLKAGANPNCSFSIPKARPSLPYFESAYWEAPLSKKVYSTTPLLTAIRMNSKRIIDLLLSFGADPNFKASLPIPGYGVNIHISKWWSECGYLNEYFIEISPFELALIQGVGVGVLKRLWEAGARLQPHRFEKILVYSLMYVRVGSSKFRFAADALFRSQSWLEGIPISSWSLECNPVGPEPRYTLSLELPKSGQKRVFQTFTTNRFRSMIYHTVTCYDNPSWGVLMDNFVALGDDVVVSGAFKFFREIISMHVEELPGTKNVPSRGQRSEPFMRIIDQMMENEFSMIGWHIGLDLQRLCTRSIIRLAWRGAINVANLDQRLKQILGGNMQQLTMEFVYEKLRAGSPTSDINIAKMFFESRSEEGYRGRTVLNQYVYEIFEYFINIGWDINERACECGTATALDTILTLYVPDQTTFRVIKRLCDAGAVIGSGSGGRGHYSTLSCAIQARRESSRTSFHKKECWAMRTIQLLLRTEGERGRQRSHDLPDPEIGGVSVSALQEAAYSGDLELVRLILIHFSDGMNSDFMREVMFMPMDPMAFDTPELSPLSPCEVLEPFENLPCPTFEFRGQGRIVPTSEFGRRFRPSLELALDRGRQDVVRLLLESGAKVTAEVYWKARSMPRMLQLIQTTPAPKIHASECGSPISIESIPASSVGAMSMELDF</sequence>
<reference evidence="5 6" key="1">
    <citation type="submission" date="2023-08" db="EMBL/GenBank/DDBJ databases">
        <authorList>
            <person name="Palmer J.M."/>
        </authorList>
    </citation>
    <scope>NUCLEOTIDE SEQUENCE [LARGE SCALE GENOMIC DNA]</scope>
    <source>
        <strain evidence="5 6">TWF481</strain>
    </source>
</reference>
<dbReference type="InterPro" id="IPR002110">
    <property type="entry name" value="Ankyrin_rpt"/>
</dbReference>
<proteinExistence type="predicted"/>
<evidence type="ECO:0000313" key="6">
    <source>
        <dbReference type="Proteomes" id="UP001370758"/>
    </source>
</evidence>
<dbReference type="Pfam" id="PF14420">
    <property type="entry name" value="Clr5"/>
    <property type="match status" value="1"/>
</dbReference>
<dbReference type="PROSITE" id="PS50088">
    <property type="entry name" value="ANK_REPEAT"/>
    <property type="match status" value="1"/>
</dbReference>
<comment type="caution">
    <text evidence="5">The sequence shown here is derived from an EMBL/GenBank/DDBJ whole genome shotgun (WGS) entry which is preliminary data.</text>
</comment>